<protein>
    <submittedName>
        <fullName evidence="5">OprD family outer membrane porin</fullName>
    </submittedName>
</protein>
<sequence length="448" mass="50757">MLLTLSGKPTFLFSAALFTLAPLPLCAFETSSLQLTDSLSRFITDSHAEISFRNQFKNLNTSDSGDSSVQTAWGQGISLDYNSGYFADIIGLDASYYQVYKLAASDDFAGRSVLYNHNGHARGFHKLGQLLAKAKLEGDDSYLKLYSGWQIVHQWGAITNSSRTIPSTYQGWRMDSGAGPWVLRGAWLTRYSDRGAPQQIHFATADRKTEIGHLSTGELLYKQPGYSALYFFGESQQYLQRHGLELGWHPAALSGNQVNVLGMLYYNHALKNWKAMSADYRPFNNDAWHPSVYVEWREKSWKHKIGASYTKAKSSDRLGYFERHMAKNSRGRFSSMADAWGNDYVVNNEKMVAWTTEYLVTPEIKLGLQSAFGWGIKYRDHAIRRGETILFSKWQPSAVKKLSFQLSGGPSWNYQNQKNRPILSAEGKPKRAINHSIDFQIDYAFNLF</sequence>
<dbReference type="EMBL" id="JBANEI010000014">
    <property type="protein sequence ID" value="MEI2683454.1"/>
    <property type="molecule type" value="Genomic_DNA"/>
</dbReference>
<comment type="similarity">
    <text evidence="1">Belongs to the outer membrane porin (Opr) (TC 1.B.25) family.</text>
</comment>
<dbReference type="InterPro" id="IPR005318">
    <property type="entry name" value="OM_porin_bac"/>
</dbReference>
<evidence type="ECO:0000256" key="2">
    <source>
        <dbReference type="ARBA" id="ARBA00022448"/>
    </source>
</evidence>
<accession>A0ABU8DLP6</accession>
<evidence type="ECO:0000256" key="4">
    <source>
        <dbReference type="SAM" id="SignalP"/>
    </source>
</evidence>
<evidence type="ECO:0000313" key="5">
    <source>
        <dbReference type="EMBL" id="MEI2683454.1"/>
    </source>
</evidence>
<reference evidence="5 6" key="1">
    <citation type="submission" date="2024-02" db="EMBL/GenBank/DDBJ databases">
        <title>First report Erwinia aphidicola in onion in Chile.</title>
        <authorList>
            <person name="Valenzuela M."/>
            <person name="Pena M."/>
            <person name="Dutta B."/>
        </authorList>
    </citation>
    <scope>NUCLEOTIDE SEQUENCE [LARGE SCALE GENOMIC DNA]</scope>
    <source>
        <strain evidence="5 6">QCJ3A</strain>
    </source>
</reference>
<proteinExistence type="inferred from homology"/>
<keyword evidence="3 4" id="KW-0732">Signal</keyword>
<dbReference type="PANTHER" id="PTHR34596">
    <property type="entry name" value="CHITOPORIN"/>
    <property type="match status" value="1"/>
</dbReference>
<dbReference type="Pfam" id="PF03573">
    <property type="entry name" value="OprD"/>
    <property type="match status" value="1"/>
</dbReference>
<dbReference type="PANTHER" id="PTHR34596:SF2">
    <property type="entry name" value="CHITOPORIN"/>
    <property type="match status" value="1"/>
</dbReference>
<keyword evidence="2" id="KW-0813">Transport</keyword>
<evidence type="ECO:0000256" key="1">
    <source>
        <dbReference type="ARBA" id="ARBA00009075"/>
    </source>
</evidence>
<comment type="caution">
    <text evidence="5">The sequence shown here is derived from an EMBL/GenBank/DDBJ whole genome shotgun (WGS) entry which is preliminary data.</text>
</comment>
<evidence type="ECO:0000256" key="3">
    <source>
        <dbReference type="ARBA" id="ARBA00022729"/>
    </source>
</evidence>
<name>A0ABU8DLP6_ERWAP</name>
<feature type="signal peptide" evidence="4">
    <location>
        <begin position="1"/>
        <end position="27"/>
    </location>
</feature>
<evidence type="ECO:0000313" key="6">
    <source>
        <dbReference type="Proteomes" id="UP001306592"/>
    </source>
</evidence>
<keyword evidence="6" id="KW-1185">Reference proteome</keyword>
<dbReference type="InterPro" id="IPR023614">
    <property type="entry name" value="Porin_dom_sf"/>
</dbReference>
<feature type="chain" id="PRO_5045962796" evidence="4">
    <location>
        <begin position="28"/>
        <end position="448"/>
    </location>
</feature>
<organism evidence="5 6">
    <name type="scientific">Erwinia aphidicola</name>
    <dbReference type="NCBI Taxonomy" id="68334"/>
    <lineage>
        <taxon>Bacteria</taxon>
        <taxon>Pseudomonadati</taxon>
        <taxon>Pseudomonadota</taxon>
        <taxon>Gammaproteobacteria</taxon>
        <taxon>Enterobacterales</taxon>
        <taxon>Erwiniaceae</taxon>
        <taxon>Erwinia</taxon>
    </lineage>
</organism>
<dbReference type="Gene3D" id="2.40.160.10">
    <property type="entry name" value="Porin"/>
    <property type="match status" value="1"/>
</dbReference>
<dbReference type="Proteomes" id="UP001306592">
    <property type="component" value="Unassembled WGS sequence"/>
</dbReference>
<dbReference type="RefSeq" id="WP_099754424.1">
    <property type="nucleotide sequence ID" value="NZ_JACXBP010000006.1"/>
</dbReference>
<gene>
    <name evidence="5" type="ORF">V8N49_17535</name>
</gene>